<dbReference type="SUPFAM" id="SSF161070">
    <property type="entry name" value="SNF-like"/>
    <property type="match status" value="1"/>
</dbReference>
<keyword evidence="5 7" id="KW-0472">Membrane</keyword>
<feature type="transmembrane region" description="Helical" evidence="7">
    <location>
        <begin position="404"/>
        <end position="422"/>
    </location>
</feature>
<keyword evidence="6" id="KW-0915">Sodium</keyword>
<feature type="transmembrane region" description="Helical" evidence="7">
    <location>
        <begin position="300"/>
        <end position="325"/>
    </location>
</feature>
<keyword evidence="3 7" id="KW-0812">Transmembrane</keyword>
<sequence length="671" mass="75919">MGDVSHWKKGSSSVKLQVTKKQNEDLIRPLWSNKTEYILAQLGYSMGSVSLWTFHTLWLSNGGLFIILYILMLLLIGIPLLFMEMAFGQKVRKGNLGVWKFTSPWMTGLGYTSFMVCFLQGLLVNINNCWTLFYLSQSFQFPHPWDNCPLVKNSSQFDAECARTTPTIYFWFRKTLKVSDTFEHHGRLNTDLILCLLVACCLPCVISISGLKSIGKAMYVLVLLPYFIIFCFLIWSLLLEDALFGLKHLLTFKEVSIMDFIALFHEVGYHLLFSLGLGLGIIASFSSYMPSSNNCLTDAFAVALINLCTLLFITTVTFSVTGFWASIISQRCREKNVETLLKLISLGVLPPEAKPPANVLHNPSSSYTTWLESLPHSIKKIIVSKVSDCDIMDQLSKIKEGTRFVYLVFVEAMSFVPGSSYWSILFFLMYLFMGMTTMVGVMQGIITPLQDTVSLFRKHPKMLIVSVSVLMFLCGLFFTRPSGYYFMTLLSSCWLNLSTLLLITLENVSIVWVYGATRFFAELMTLMDRPISFIYRFLLGFLCPFMLIFLFGGTVAHISIQSFVYLAWDSNTSKEVTQKYPPWAFNLIVILVVTVFLPNFICFMYYLITRILISSIQRVGGLIVSKSLASRGQNLKLEAAYFGLQHLLDTKGPSPQPLPLGKAGVELLTRI</sequence>
<dbReference type="AlphaFoldDB" id="A0A9B0TR12"/>
<dbReference type="Pfam" id="PF00209">
    <property type="entry name" value="SNF"/>
    <property type="match status" value="1"/>
</dbReference>
<evidence type="ECO:0000256" key="6">
    <source>
        <dbReference type="PIRSR" id="PIRSR600175-1"/>
    </source>
</evidence>
<dbReference type="GeneID" id="102833300"/>
<dbReference type="CTD" id="28968"/>
<feature type="transmembrane region" description="Helical" evidence="7">
    <location>
        <begin position="461"/>
        <end position="479"/>
    </location>
</feature>
<evidence type="ECO:0000313" key="9">
    <source>
        <dbReference type="RefSeq" id="XP_006868466.1"/>
    </source>
</evidence>
<dbReference type="GO" id="GO:0005886">
    <property type="term" value="C:plasma membrane"/>
    <property type="evidence" value="ECO:0007669"/>
    <property type="project" value="TreeGrafter"/>
</dbReference>
<evidence type="ECO:0000256" key="7">
    <source>
        <dbReference type="SAM" id="Phobius"/>
    </source>
</evidence>
<keyword evidence="6" id="KW-0479">Metal-binding</keyword>
<organism evidence="8 9">
    <name type="scientific">Chrysochloris asiatica</name>
    <name type="common">Cape golden mole</name>
    <dbReference type="NCBI Taxonomy" id="185453"/>
    <lineage>
        <taxon>Eukaryota</taxon>
        <taxon>Metazoa</taxon>
        <taxon>Chordata</taxon>
        <taxon>Craniata</taxon>
        <taxon>Vertebrata</taxon>
        <taxon>Euteleostomi</taxon>
        <taxon>Mammalia</taxon>
        <taxon>Eutheria</taxon>
        <taxon>Afrotheria</taxon>
        <taxon>Chrysochloridae</taxon>
        <taxon>Chrysochlorinae</taxon>
        <taxon>Chrysochloris</taxon>
    </lineage>
</organism>
<feature type="transmembrane region" description="Helical" evidence="7">
    <location>
        <begin position="428"/>
        <end position="449"/>
    </location>
</feature>
<keyword evidence="8" id="KW-1185">Reference proteome</keyword>
<gene>
    <name evidence="9" type="primary">SLC6A16</name>
</gene>
<feature type="transmembrane region" description="Helical" evidence="7">
    <location>
        <begin position="37"/>
        <end position="58"/>
    </location>
</feature>
<feature type="transmembrane region" description="Helical" evidence="7">
    <location>
        <begin position="260"/>
        <end position="288"/>
    </location>
</feature>
<feature type="transmembrane region" description="Helical" evidence="7">
    <location>
        <begin position="64"/>
        <end position="83"/>
    </location>
</feature>
<proteinExistence type="predicted"/>
<dbReference type="RefSeq" id="XP_006868466.1">
    <property type="nucleotide sequence ID" value="XM_006868404.1"/>
</dbReference>
<feature type="binding site" evidence="6">
    <location>
        <position position="306"/>
    </location>
    <ligand>
        <name>Na(+)</name>
        <dbReference type="ChEBI" id="CHEBI:29101"/>
        <label>1</label>
    </ligand>
</feature>
<evidence type="ECO:0000256" key="5">
    <source>
        <dbReference type="ARBA" id="ARBA00023136"/>
    </source>
</evidence>
<reference evidence="9" key="1">
    <citation type="submission" date="2025-08" db="UniProtKB">
        <authorList>
            <consortium name="RefSeq"/>
        </authorList>
    </citation>
    <scope>IDENTIFICATION</scope>
    <source>
        <tissue evidence="9">Spleen</tissue>
    </source>
</reference>
<dbReference type="PROSITE" id="PS50267">
    <property type="entry name" value="NA_NEUROTRAN_SYMP_3"/>
    <property type="match status" value="1"/>
</dbReference>
<dbReference type="GO" id="GO:0035725">
    <property type="term" value="P:sodium ion transmembrane transport"/>
    <property type="evidence" value="ECO:0007669"/>
    <property type="project" value="TreeGrafter"/>
</dbReference>
<dbReference type="PRINTS" id="PR00176">
    <property type="entry name" value="NANEUSMPORT"/>
</dbReference>
<dbReference type="OrthoDB" id="6581954at2759"/>
<feature type="transmembrane region" description="Helical" evidence="7">
    <location>
        <begin position="583"/>
        <end position="608"/>
    </location>
</feature>
<dbReference type="PANTHER" id="PTHR11616">
    <property type="entry name" value="SODIUM/CHLORIDE DEPENDENT TRANSPORTER"/>
    <property type="match status" value="1"/>
</dbReference>
<keyword evidence="4 7" id="KW-1133">Transmembrane helix</keyword>
<comment type="subcellular location">
    <subcellularLocation>
        <location evidence="1">Membrane</location>
        <topology evidence="1">Multi-pass membrane protein</topology>
    </subcellularLocation>
</comment>
<feature type="transmembrane region" description="Helical" evidence="7">
    <location>
        <begin position="533"/>
        <end position="563"/>
    </location>
</feature>
<evidence type="ECO:0000313" key="8">
    <source>
        <dbReference type="Proteomes" id="UP000504623"/>
    </source>
</evidence>
<dbReference type="GO" id="GO:0006865">
    <property type="term" value="P:amino acid transport"/>
    <property type="evidence" value="ECO:0007669"/>
    <property type="project" value="TreeGrafter"/>
</dbReference>
<name>A0A9B0TR12_CHRAS</name>
<dbReference type="PANTHER" id="PTHR11616:SF327">
    <property type="entry name" value="ORPHAN SODIUM- AND CHLORIDE-DEPENDENT NEUROTRANSMITTER TRANSPORTER NTT5"/>
    <property type="match status" value="1"/>
</dbReference>
<feature type="transmembrane region" description="Helical" evidence="7">
    <location>
        <begin position="217"/>
        <end position="239"/>
    </location>
</feature>
<accession>A0A9B0TR12</accession>
<evidence type="ECO:0000256" key="3">
    <source>
        <dbReference type="ARBA" id="ARBA00022692"/>
    </source>
</evidence>
<dbReference type="Proteomes" id="UP000504623">
    <property type="component" value="Unplaced"/>
</dbReference>
<feature type="transmembrane region" description="Helical" evidence="7">
    <location>
        <begin position="192"/>
        <end position="211"/>
    </location>
</feature>
<dbReference type="InterPro" id="IPR000175">
    <property type="entry name" value="Na/ntran_symport"/>
</dbReference>
<evidence type="ECO:0000256" key="4">
    <source>
        <dbReference type="ARBA" id="ARBA00022989"/>
    </source>
</evidence>
<evidence type="ECO:0000256" key="1">
    <source>
        <dbReference type="ARBA" id="ARBA00004141"/>
    </source>
</evidence>
<keyword evidence="2" id="KW-0813">Transport</keyword>
<dbReference type="GO" id="GO:0046872">
    <property type="term" value="F:metal ion binding"/>
    <property type="evidence" value="ECO:0007669"/>
    <property type="project" value="UniProtKB-KW"/>
</dbReference>
<protein>
    <submittedName>
        <fullName evidence="9">Orphan sodium- and chloride-dependent neurotransmitter transporter NTT5</fullName>
    </submittedName>
</protein>
<feature type="binding site" evidence="6">
    <location>
        <position position="274"/>
    </location>
    <ligand>
        <name>Na(+)</name>
        <dbReference type="ChEBI" id="CHEBI:29101"/>
        <label>1</label>
    </ligand>
</feature>
<evidence type="ECO:0000256" key="2">
    <source>
        <dbReference type="ARBA" id="ARBA00022448"/>
    </source>
</evidence>
<feature type="transmembrane region" description="Helical" evidence="7">
    <location>
        <begin position="499"/>
        <end position="521"/>
    </location>
</feature>
<feature type="binding site" evidence="6">
    <location>
        <position position="43"/>
    </location>
    <ligand>
        <name>Na(+)</name>
        <dbReference type="ChEBI" id="CHEBI:29101"/>
        <label>1</label>
    </ligand>
</feature>
<dbReference type="InterPro" id="IPR037272">
    <property type="entry name" value="SNS_sf"/>
</dbReference>